<evidence type="ECO:0000256" key="5">
    <source>
        <dbReference type="ARBA" id="ARBA00022792"/>
    </source>
</evidence>
<evidence type="ECO:0000256" key="8">
    <source>
        <dbReference type="ARBA" id="ARBA00023136"/>
    </source>
</evidence>
<dbReference type="EMBL" id="QEAO01000029">
    <property type="protein sequence ID" value="TPX32525.1"/>
    <property type="molecule type" value="Genomic_DNA"/>
</dbReference>
<comment type="function">
    <text evidence="10">Mitochondrial glycine transporter that imports glycine into the mitochondrial matrix. Plays an important role in providing glycine for the first enzymatic step in heme biosynthesis, the condensation of glycine with succinyl-CoA to produce 5-aminolevulinate (ALA) in the miochondrial matrix.</text>
</comment>
<gene>
    <name evidence="13" type="ORF">SmJEL517_g04368</name>
</gene>
<evidence type="ECO:0000313" key="14">
    <source>
        <dbReference type="Proteomes" id="UP000319731"/>
    </source>
</evidence>
<keyword evidence="8 10" id="KW-0472">Membrane</keyword>
<dbReference type="GO" id="GO:0005743">
    <property type="term" value="C:mitochondrial inner membrane"/>
    <property type="evidence" value="ECO:0007669"/>
    <property type="project" value="UniProtKB-SubCell"/>
</dbReference>
<evidence type="ECO:0000256" key="9">
    <source>
        <dbReference type="ARBA" id="ARBA00034060"/>
    </source>
</evidence>
<evidence type="ECO:0000256" key="11">
    <source>
        <dbReference type="PROSITE-ProRule" id="PRU00282"/>
    </source>
</evidence>
<organism evidence="13 14">
    <name type="scientific">Synchytrium microbalum</name>
    <dbReference type="NCBI Taxonomy" id="1806994"/>
    <lineage>
        <taxon>Eukaryota</taxon>
        <taxon>Fungi</taxon>
        <taxon>Fungi incertae sedis</taxon>
        <taxon>Chytridiomycota</taxon>
        <taxon>Chytridiomycota incertae sedis</taxon>
        <taxon>Chytridiomycetes</taxon>
        <taxon>Synchytriales</taxon>
        <taxon>Synchytriaceae</taxon>
        <taxon>Synchytrium</taxon>
    </lineage>
</organism>
<dbReference type="InterPro" id="IPR018108">
    <property type="entry name" value="MCP_transmembrane"/>
</dbReference>
<comment type="catalytic activity">
    <reaction evidence="9 10">
        <text>glycine(in) = glycine(out)</text>
        <dbReference type="Rhea" id="RHEA:70715"/>
        <dbReference type="ChEBI" id="CHEBI:57305"/>
    </reaction>
</comment>
<evidence type="ECO:0000256" key="12">
    <source>
        <dbReference type="SAM" id="Phobius"/>
    </source>
</evidence>
<dbReference type="PANTHER" id="PTHR46181:SF3">
    <property type="entry name" value="MITOCHONDRIAL GLYCINE TRANSPORTER"/>
    <property type="match status" value="1"/>
</dbReference>
<dbReference type="Proteomes" id="UP000319731">
    <property type="component" value="Unassembled WGS sequence"/>
</dbReference>
<reference evidence="13 14" key="1">
    <citation type="journal article" date="2019" name="Sci. Rep.">
        <title>Comparative genomics of chytrid fungi reveal insights into the obligate biotrophic and pathogenic lifestyle of Synchytrium endobioticum.</title>
        <authorList>
            <person name="van de Vossenberg B.T.L.H."/>
            <person name="Warris S."/>
            <person name="Nguyen H.D.T."/>
            <person name="van Gent-Pelzer M.P.E."/>
            <person name="Joly D.L."/>
            <person name="van de Geest H.C."/>
            <person name="Bonants P.J.M."/>
            <person name="Smith D.S."/>
            <person name="Levesque C.A."/>
            <person name="van der Lee T.A.J."/>
        </authorList>
    </citation>
    <scope>NUCLEOTIDE SEQUENCE [LARGE SCALE GENOMIC DNA]</scope>
    <source>
        <strain evidence="13 14">JEL517</strain>
    </source>
</reference>
<dbReference type="PROSITE" id="PS50920">
    <property type="entry name" value="SOLCAR"/>
    <property type="match status" value="3"/>
</dbReference>
<evidence type="ECO:0000256" key="1">
    <source>
        <dbReference type="ARBA" id="ARBA00004141"/>
    </source>
</evidence>
<evidence type="ECO:0000256" key="6">
    <source>
        <dbReference type="ARBA" id="ARBA00022989"/>
    </source>
</evidence>
<proteinExistence type="inferred from homology"/>
<evidence type="ECO:0000256" key="4">
    <source>
        <dbReference type="ARBA" id="ARBA00022737"/>
    </source>
</evidence>
<evidence type="ECO:0000256" key="3">
    <source>
        <dbReference type="ARBA" id="ARBA00022692"/>
    </source>
</evidence>
<keyword evidence="7 10" id="KW-0496">Mitochondrion</keyword>
<evidence type="ECO:0000256" key="2">
    <source>
        <dbReference type="ARBA" id="ARBA00022448"/>
    </source>
</evidence>
<feature type="repeat" description="Solcar" evidence="11">
    <location>
        <begin position="8"/>
        <end position="88"/>
    </location>
</feature>
<dbReference type="PANTHER" id="PTHR46181">
    <property type="entry name" value="MITOCHONDRIAL GLYCINE TRANSPORTER"/>
    <property type="match status" value="1"/>
</dbReference>
<comment type="similarity">
    <text evidence="10">Belongs to the mitochondrial carrier (TC 2.A.29) family. SLC25A38 subfamily.</text>
</comment>
<evidence type="ECO:0000313" key="13">
    <source>
        <dbReference type="EMBL" id="TPX32525.1"/>
    </source>
</evidence>
<keyword evidence="3 10" id="KW-0812">Transmembrane</keyword>
<dbReference type="InterPro" id="IPR023395">
    <property type="entry name" value="MCP_dom_sf"/>
</dbReference>
<feature type="transmembrane region" description="Helical" evidence="12">
    <location>
        <begin position="12"/>
        <end position="31"/>
    </location>
</feature>
<dbReference type="GO" id="GO:1904983">
    <property type="term" value="P:glycine import into mitochondrion"/>
    <property type="evidence" value="ECO:0007669"/>
    <property type="project" value="UniProtKB-UniRule"/>
</dbReference>
<evidence type="ECO:0000256" key="7">
    <source>
        <dbReference type="ARBA" id="ARBA00023128"/>
    </source>
</evidence>
<dbReference type="InterPro" id="IPR030847">
    <property type="entry name" value="Hem25/SLC25A38"/>
</dbReference>
<keyword evidence="2 10" id="KW-0813">Transport</keyword>
<name>A0A507C517_9FUNG</name>
<sequence>MGDKKKTNDPRIHLLAGASSGLLTVLLLQPFDLVKTRLQQERSGLLKAVRDAASPSFWRLWRGTWPTIWRNVPGHAMYFTALDVVRRGLSAVKLDGSSGALSKEMVNLVGGATARVGVGLILMPMTVIKVRYESNLYNYTSVWNAFQTITRKEGIRGLFAGFGSTAIRDAPYAGIYVVVYERMKLFLHAAMKSEDFKPVINMASGISSAILSSVVTQPFDVIRTRIQIKPQEYRNTVFAVAKILKEEGIRAFMSGLGPRLARKPLSAAITWTVYEELVRSGQ</sequence>
<keyword evidence="6 10" id="KW-1133">Transmembrane helix</keyword>
<keyword evidence="5 10" id="KW-0999">Mitochondrion inner membrane</keyword>
<dbReference type="SUPFAM" id="SSF103506">
    <property type="entry name" value="Mitochondrial carrier"/>
    <property type="match status" value="1"/>
</dbReference>
<comment type="subcellular location">
    <subcellularLocation>
        <location evidence="1">Membrane</location>
        <topology evidence="1">Multi-pass membrane protein</topology>
    </subcellularLocation>
    <subcellularLocation>
        <location evidence="10">Mitochondrion inner membrane</location>
        <topology evidence="10">Multi-pass membrane protein</topology>
    </subcellularLocation>
</comment>
<dbReference type="GO" id="GO:0015187">
    <property type="term" value="F:glycine transmembrane transporter activity"/>
    <property type="evidence" value="ECO:0007669"/>
    <property type="project" value="UniProtKB-UniRule"/>
</dbReference>
<comment type="caution">
    <text evidence="13">The sequence shown here is derived from an EMBL/GenBank/DDBJ whole genome shotgun (WGS) entry which is preliminary data.</text>
</comment>
<dbReference type="AlphaFoldDB" id="A0A507C517"/>
<feature type="repeat" description="Solcar" evidence="11">
    <location>
        <begin position="102"/>
        <end position="186"/>
    </location>
</feature>
<dbReference type="Gene3D" id="1.50.40.10">
    <property type="entry name" value="Mitochondrial carrier domain"/>
    <property type="match status" value="1"/>
</dbReference>
<dbReference type="OrthoDB" id="1924968at2759"/>
<accession>A0A507C517</accession>
<keyword evidence="14" id="KW-1185">Reference proteome</keyword>
<dbReference type="GeneID" id="42005593"/>
<dbReference type="Pfam" id="PF00153">
    <property type="entry name" value="Mito_carr"/>
    <property type="match status" value="3"/>
</dbReference>
<evidence type="ECO:0000256" key="10">
    <source>
        <dbReference type="HAMAP-Rule" id="MF_03064"/>
    </source>
</evidence>
<keyword evidence="4 10" id="KW-0677">Repeat</keyword>
<dbReference type="RefSeq" id="XP_031023712.1">
    <property type="nucleotide sequence ID" value="XM_031170296.1"/>
</dbReference>
<protein>
    <recommendedName>
        <fullName evidence="10">Mitochondrial glycine transporter</fullName>
    </recommendedName>
    <alternativeName>
        <fullName evidence="10">Solute carrier family 25 member 38 homolog</fullName>
    </alternativeName>
</protein>
<feature type="repeat" description="Solcar" evidence="11">
    <location>
        <begin position="196"/>
        <end position="280"/>
    </location>
</feature>
<dbReference type="HAMAP" id="MF_03064">
    <property type="entry name" value="SLC25A38"/>
    <property type="match status" value="1"/>
</dbReference>
<dbReference type="STRING" id="1806994.A0A507C517"/>